<organism evidence="1 2">
    <name type="scientific">Saccharophagus degradans</name>
    <dbReference type="NCBI Taxonomy" id="86304"/>
    <lineage>
        <taxon>Bacteria</taxon>
        <taxon>Pseudomonadati</taxon>
        <taxon>Pseudomonadota</taxon>
        <taxon>Gammaproteobacteria</taxon>
        <taxon>Cellvibrionales</taxon>
        <taxon>Cellvibrionaceae</taxon>
        <taxon>Saccharophagus</taxon>
    </lineage>
</organism>
<comment type="caution">
    <text evidence="1">The sequence shown here is derived from an EMBL/GenBank/DDBJ whole genome shotgun (WGS) entry which is preliminary data.</text>
</comment>
<dbReference type="InterPro" id="IPR053841">
    <property type="entry name" value="MksE"/>
</dbReference>
<gene>
    <name evidence="1" type="ORF">Q4521_22485</name>
</gene>
<accession>A0AAW7XCA8</accession>
<proteinExistence type="predicted"/>
<dbReference type="Pfam" id="PF21980">
    <property type="entry name" value="MksE"/>
    <property type="match status" value="1"/>
</dbReference>
<sequence length="80" mass="9331">FDVGFRFSSSDIVNQLKNNADLKTKLEKLKRVSGDKKTNSERIKKIIEKLEKDNFITLENEITETYKGLTSFNYLKEIIT</sequence>
<feature type="non-terminal residue" evidence="1">
    <location>
        <position position="80"/>
    </location>
</feature>
<protein>
    <submittedName>
        <fullName evidence="1">Uncharacterized protein</fullName>
    </submittedName>
</protein>
<dbReference type="Proteomes" id="UP001169760">
    <property type="component" value="Unassembled WGS sequence"/>
</dbReference>
<name>A0AAW7XCA8_9GAMM</name>
<feature type="non-terminal residue" evidence="1">
    <location>
        <position position="1"/>
    </location>
</feature>
<evidence type="ECO:0000313" key="2">
    <source>
        <dbReference type="Proteomes" id="UP001169760"/>
    </source>
</evidence>
<dbReference type="EMBL" id="JAUOPB010000516">
    <property type="protein sequence ID" value="MDO6425260.1"/>
    <property type="molecule type" value="Genomic_DNA"/>
</dbReference>
<reference evidence="1" key="1">
    <citation type="submission" date="2023-07" db="EMBL/GenBank/DDBJ databases">
        <title>Genome content predicts the carbon catabolic preferences of heterotrophic bacteria.</title>
        <authorList>
            <person name="Gralka M."/>
        </authorList>
    </citation>
    <scope>NUCLEOTIDE SEQUENCE</scope>
    <source>
        <strain evidence="1">I3M17_2</strain>
    </source>
</reference>
<evidence type="ECO:0000313" key="1">
    <source>
        <dbReference type="EMBL" id="MDO6425260.1"/>
    </source>
</evidence>
<dbReference type="AlphaFoldDB" id="A0AAW7XCA8"/>